<reference evidence="12 13" key="1">
    <citation type="submission" date="2022-12" db="EMBL/GenBank/DDBJ databases">
        <title>Dasania phycosphaerae sp. nov., isolated from particulate material of the south coast of Korea.</title>
        <authorList>
            <person name="Jiang Y."/>
        </authorList>
    </citation>
    <scope>NUCLEOTIDE SEQUENCE [LARGE SCALE GENOMIC DNA]</scope>
    <source>
        <strain evidence="12 13">GY-19</strain>
    </source>
</reference>
<evidence type="ECO:0000313" key="13">
    <source>
        <dbReference type="Proteomes" id="UP001069090"/>
    </source>
</evidence>
<keyword evidence="13" id="KW-1185">Reference proteome</keyword>
<dbReference type="RefSeq" id="WP_258332577.1">
    <property type="nucleotide sequence ID" value="NZ_JAPTGG010000012.1"/>
</dbReference>
<evidence type="ECO:0000256" key="6">
    <source>
        <dbReference type="ARBA" id="ARBA00022556"/>
    </source>
</evidence>
<dbReference type="Pfam" id="PF02684">
    <property type="entry name" value="LpxB"/>
    <property type="match status" value="1"/>
</dbReference>
<proteinExistence type="inferred from homology"/>
<dbReference type="PANTHER" id="PTHR30372">
    <property type="entry name" value="LIPID-A-DISACCHARIDE SYNTHASE"/>
    <property type="match status" value="1"/>
</dbReference>
<dbReference type="GO" id="GO:0016020">
    <property type="term" value="C:membrane"/>
    <property type="evidence" value="ECO:0007669"/>
    <property type="project" value="GOC"/>
</dbReference>
<dbReference type="Proteomes" id="UP001069090">
    <property type="component" value="Unassembled WGS sequence"/>
</dbReference>
<comment type="pathway">
    <text evidence="11">Bacterial outer membrane biogenesis; LPS lipid A biosynthesis.</text>
</comment>
<evidence type="ECO:0000256" key="1">
    <source>
        <dbReference type="ARBA" id="ARBA00002056"/>
    </source>
</evidence>
<dbReference type="SUPFAM" id="SSF53756">
    <property type="entry name" value="UDP-Glycosyltransferase/glycogen phosphorylase"/>
    <property type="match status" value="1"/>
</dbReference>
<dbReference type="EC" id="2.4.1.182" evidence="3 11"/>
<evidence type="ECO:0000256" key="11">
    <source>
        <dbReference type="HAMAP-Rule" id="MF_00392"/>
    </source>
</evidence>
<organism evidence="12 13">
    <name type="scientific">Dasania phycosphaerae</name>
    <dbReference type="NCBI Taxonomy" id="2950436"/>
    <lineage>
        <taxon>Bacteria</taxon>
        <taxon>Pseudomonadati</taxon>
        <taxon>Pseudomonadota</taxon>
        <taxon>Gammaproteobacteria</taxon>
        <taxon>Cellvibrionales</taxon>
        <taxon>Spongiibacteraceae</taxon>
        <taxon>Dasania</taxon>
    </lineage>
</organism>
<keyword evidence="9 11" id="KW-0443">Lipid metabolism</keyword>
<dbReference type="HAMAP" id="MF_00392">
    <property type="entry name" value="LpxB"/>
    <property type="match status" value="1"/>
</dbReference>
<evidence type="ECO:0000256" key="3">
    <source>
        <dbReference type="ARBA" id="ARBA00012687"/>
    </source>
</evidence>
<keyword evidence="8 11" id="KW-0808">Transferase</keyword>
<keyword evidence="5 11" id="KW-0444">Lipid biosynthesis</keyword>
<sequence length="391" mass="43168">MAESLRIGIVVGEASGDILGASLIKAIKQQYPQAQFEGIGGPLMLAQGFNSHHPMERLAVMGIVEPLKRLPELLRIRRSLKEHFIAKPPDLFLGIDSPDFNLDLELALRKAGLLTAHYVSPSVWAWRSGRVHKIAKAVDRMLTLFPFEAQFYHQHNVPVSFIGHPLADKFPLQNDQQQAQQALGLSADKPLVALLPGSRGGEVAMLGEAFIETARWCLHQRSDLQFILPAANEARYQQLQTLLSQRGAGLPITLIQGDSQTAMAAADAVLMASGTTTLEAMLLKRPMVVAYKMAGLSYAIISRMVKSKYIALPNLLAGEMLVPEVLQQDVRPEMLGPLVLDALQNKAKRAALIERFTEIHQTLKMNASERAAEVLLKMIRHRHNESHDAQS</sequence>
<evidence type="ECO:0000256" key="2">
    <source>
        <dbReference type="ARBA" id="ARBA00007868"/>
    </source>
</evidence>
<evidence type="ECO:0000313" key="12">
    <source>
        <dbReference type="EMBL" id="MCZ0866415.1"/>
    </source>
</evidence>
<dbReference type="NCBIfam" id="TIGR00215">
    <property type="entry name" value="lpxB"/>
    <property type="match status" value="1"/>
</dbReference>
<keyword evidence="6 11" id="KW-0441">Lipid A biosynthesis</keyword>
<evidence type="ECO:0000256" key="4">
    <source>
        <dbReference type="ARBA" id="ARBA00020902"/>
    </source>
</evidence>
<dbReference type="EMBL" id="JAPTGG010000012">
    <property type="protein sequence ID" value="MCZ0866415.1"/>
    <property type="molecule type" value="Genomic_DNA"/>
</dbReference>
<evidence type="ECO:0000256" key="10">
    <source>
        <dbReference type="ARBA" id="ARBA00048975"/>
    </source>
</evidence>
<dbReference type="GO" id="GO:0008915">
    <property type="term" value="F:lipid-A-disaccharide synthase activity"/>
    <property type="evidence" value="ECO:0007669"/>
    <property type="project" value="UniProtKB-UniRule"/>
</dbReference>
<dbReference type="AlphaFoldDB" id="A0A9J6RQK5"/>
<comment type="catalytic activity">
    <reaction evidence="10 11">
        <text>a lipid X + a UDP-2-N,3-O-bis[(3R)-3-hydroxyacyl]-alpha-D-glucosamine = a lipid A disaccharide + UDP + H(+)</text>
        <dbReference type="Rhea" id="RHEA:67828"/>
        <dbReference type="ChEBI" id="CHEBI:15378"/>
        <dbReference type="ChEBI" id="CHEBI:58223"/>
        <dbReference type="ChEBI" id="CHEBI:137748"/>
        <dbReference type="ChEBI" id="CHEBI:176338"/>
        <dbReference type="ChEBI" id="CHEBI:176343"/>
        <dbReference type="EC" id="2.4.1.182"/>
    </reaction>
</comment>
<keyword evidence="7 11" id="KW-0328">Glycosyltransferase</keyword>
<protein>
    <recommendedName>
        <fullName evidence="4 11">Lipid-A-disaccharide synthase</fullName>
        <ecNumber evidence="3 11">2.4.1.182</ecNumber>
    </recommendedName>
</protein>
<dbReference type="GO" id="GO:0005543">
    <property type="term" value="F:phospholipid binding"/>
    <property type="evidence" value="ECO:0007669"/>
    <property type="project" value="TreeGrafter"/>
</dbReference>
<evidence type="ECO:0000256" key="9">
    <source>
        <dbReference type="ARBA" id="ARBA00023098"/>
    </source>
</evidence>
<evidence type="ECO:0000256" key="5">
    <source>
        <dbReference type="ARBA" id="ARBA00022516"/>
    </source>
</evidence>
<comment type="function">
    <text evidence="1 11">Condensation of UDP-2,3-diacylglucosamine and 2,3-diacylglucosamine-1-phosphate to form lipid A disaccharide, a precursor of lipid A, a phosphorylated glycolipid that anchors the lipopolysaccharide to the outer membrane of the cell.</text>
</comment>
<evidence type="ECO:0000256" key="8">
    <source>
        <dbReference type="ARBA" id="ARBA00022679"/>
    </source>
</evidence>
<evidence type="ECO:0000256" key="7">
    <source>
        <dbReference type="ARBA" id="ARBA00022676"/>
    </source>
</evidence>
<accession>A0A9J6RQK5</accession>
<dbReference type="Gene3D" id="3.40.50.2000">
    <property type="entry name" value="Glycogen Phosphorylase B"/>
    <property type="match status" value="1"/>
</dbReference>
<comment type="similarity">
    <text evidence="2 11">Belongs to the LpxB family.</text>
</comment>
<gene>
    <name evidence="11 12" type="primary">lpxB</name>
    <name evidence="12" type="ORF">O0V09_14475</name>
</gene>
<dbReference type="GO" id="GO:0009245">
    <property type="term" value="P:lipid A biosynthetic process"/>
    <property type="evidence" value="ECO:0007669"/>
    <property type="project" value="UniProtKB-UniRule"/>
</dbReference>
<comment type="caution">
    <text evidence="12">The sequence shown here is derived from an EMBL/GenBank/DDBJ whole genome shotgun (WGS) entry which is preliminary data.</text>
</comment>
<dbReference type="InterPro" id="IPR003835">
    <property type="entry name" value="Glyco_trans_19"/>
</dbReference>
<name>A0A9J6RQK5_9GAMM</name>
<dbReference type="PANTHER" id="PTHR30372:SF4">
    <property type="entry name" value="LIPID-A-DISACCHARIDE SYNTHASE, MITOCHONDRIAL-RELATED"/>
    <property type="match status" value="1"/>
</dbReference>